<name>A0A179EZL2_METCM</name>
<dbReference type="AlphaFoldDB" id="A0A179EZL2"/>
<dbReference type="RefSeq" id="XP_018136761.1">
    <property type="nucleotide sequence ID" value="XM_018288733.1"/>
</dbReference>
<sequence length="107" mass="11893">MKFSATAIAFLSLAASTMGSPTSRNQQRWITTKLTLCQEPNLQDCDDTFVPIDTCFKVPECTVQSLNAQGHVCDYYSDVGCSGTKYKHFGIQQNLPQGTTIRSVFCW</sequence>
<reference evidence="2 3" key="1">
    <citation type="journal article" date="2016" name="PLoS Pathog.">
        <title>Biosynthesis of antibiotic leucinostatins in bio-control fungus Purpureocillium lilacinum and their inhibition on phytophthora revealed by genome mining.</title>
        <authorList>
            <person name="Wang G."/>
            <person name="Liu Z."/>
            <person name="Lin R."/>
            <person name="Li E."/>
            <person name="Mao Z."/>
            <person name="Ling J."/>
            <person name="Yang Y."/>
            <person name="Yin W.B."/>
            <person name="Xie B."/>
        </authorList>
    </citation>
    <scope>NUCLEOTIDE SEQUENCE [LARGE SCALE GENOMIC DNA]</scope>
    <source>
        <strain evidence="2">170</strain>
    </source>
</reference>
<feature type="signal peptide" evidence="1">
    <location>
        <begin position="1"/>
        <end position="19"/>
    </location>
</feature>
<proteinExistence type="predicted"/>
<accession>A0A179EZL2</accession>
<dbReference type="OrthoDB" id="4938362at2759"/>
<feature type="chain" id="PRO_5008101110" evidence="1">
    <location>
        <begin position="20"/>
        <end position="107"/>
    </location>
</feature>
<keyword evidence="3" id="KW-1185">Reference proteome</keyword>
<evidence type="ECO:0000313" key="3">
    <source>
        <dbReference type="Proteomes" id="UP000078397"/>
    </source>
</evidence>
<dbReference type="GeneID" id="28852727"/>
<comment type="caution">
    <text evidence="2">The sequence shown here is derived from an EMBL/GenBank/DDBJ whole genome shotgun (WGS) entry which is preliminary data.</text>
</comment>
<organism evidence="2 3">
    <name type="scientific">Pochonia chlamydosporia 170</name>
    <dbReference type="NCBI Taxonomy" id="1380566"/>
    <lineage>
        <taxon>Eukaryota</taxon>
        <taxon>Fungi</taxon>
        <taxon>Dikarya</taxon>
        <taxon>Ascomycota</taxon>
        <taxon>Pezizomycotina</taxon>
        <taxon>Sordariomycetes</taxon>
        <taxon>Hypocreomycetidae</taxon>
        <taxon>Hypocreales</taxon>
        <taxon>Clavicipitaceae</taxon>
        <taxon>Pochonia</taxon>
    </lineage>
</organism>
<dbReference type="KEGG" id="pchm:VFPPC_10346"/>
<dbReference type="EMBL" id="LSBJ02000010">
    <property type="protein sequence ID" value="OAQ58634.1"/>
    <property type="molecule type" value="Genomic_DNA"/>
</dbReference>
<dbReference type="Proteomes" id="UP000078397">
    <property type="component" value="Unassembled WGS sequence"/>
</dbReference>
<protein>
    <submittedName>
        <fullName evidence="2">Uncharacterized protein</fullName>
    </submittedName>
</protein>
<evidence type="ECO:0000313" key="2">
    <source>
        <dbReference type="EMBL" id="OAQ58634.1"/>
    </source>
</evidence>
<evidence type="ECO:0000256" key="1">
    <source>
        <dbReference type="SAM" id="SignalP"/>
    </source>
</evidence>
<keyword evidence="1" id="KW-0732">Signal</keyword>
<gene>
    <name evidence="2" type="ORF">VFPPC_10346</name>
</gene>